<name>A0A7H0VDM2_9FLAO</name>
<dbReference type="Pfam" id="PF10728">
    <property type="entry name" value="DUF2520"/>
    <property type="match status" value="1"/>
</dbReference>
<dbReference type="SUPFAM" id="SSF51735">
    <property type="entry name" value="NAD(P)-binding Rossmann-fold domains"/>
    <property type="match status" value="1"/>
</dbReference>
<reference evidence="2 3" key="1">
    <citation type="submission" date="2020-08" db="EMBL/GenBank/DDBJ databases">
        <title>Croceimicrobium hydrocarbonivorans gen. nov., sp. nov., a novel marine bacterium isolated from a bacterial consortium that degrades polyethylene terephthalate.</title>
        <authorList>
            <person name="Liu R."/>
        </authorList>
    </citation>
    <scope>NUCLEOTIDE SEQUENCE [LARGE SCALE GENOMIC DNA]</scope>
    <source>
        <strain evidence="2 3">A20-9</strain>
    </source>
</reference>
<dbReference type="EMBL" id="CP060139">
    <property type="protein sequence ID" value="QNR23820.1"/>
    <property type="molecule type" value="Genomic_DNA"/>
</dbReference>
<gene>
    <name evidence="2" type="ORF">H4K34_15800</name>
</gene>
<feature type="domain" description="DUF2520" evidence="1">
    <location>
        <begin position="115"/>
        <end position="237"/>
    </location>
</feature>
<dbReference type="AlphaFoldDB" id="A0A7H0VDM2"/>
<dbReference type="InterPro" id="IPR018931">
    <property type="entry name" value="DUF2520"/>
</dbReference>
<keyword evidence="3" id="KW-1185">Reference proteome</keyword>
<dbReference type="PANTHER" id="PTHR40459:SF1">
    <property type="entry name" value="CONSERVED HYPOTHETICAL ALANINE AND LEUCINE RICH PROTEIN"/>
    <property type="match status" value="1"/>
</dbReference>
<dbReference type="InterPro" id="IPR037108">
    <property type="entry name" value="TM1727-like_C_sf"/>
</dbReference>
<dbReference type="PANTHER" id="PTHR40459">
    <property type="entry name" value="CONSERVED HYPOTHETICAL ALANINE AND LEUCINE RICH PROTEIN"/>
    <property type="match status" value="1"/>
</dbReference>
<sequence length="247" mass="27470">MIHKIAIIGNGKVGTFLSKAFADMGLDVSVYARNPKSASQKKLSELGDDSDLCLICIADRNIAELTKCIPAQKGILAHSSGTVPLEDLDIRHPNRGIFYPLMSLQAESEVDIQSIPFCLEASSESILNQLKSWAQSLDLSYYEIDSKKRKQLHLAAVISHNFSNYLYHWAWQVLQKADIDFEILKPLLSQQVKGLSAADPILNQTGPAVRGDLNTIKAHQELLENPELADLYQKLSTLIQQSNEKEL</sequence>
<organism evidence="2 3">
    <name type="scientific">Croceimicrobium hydrocarbonivorans</name>
    <dbReference type="NCBI Taxonomy" id="2761580"/>
    <lineage>
        <taxon>Bacteria</taxon>
        <taxon>Pseudomonadati</taxon>
        <taxon>Bacteroidota</taxon>
        <taxon>Flavobacteriia</taxon>
        <taxon>Flavobacteriales</taxon>
        <taxon>Owenweeksiaceae</taxon>
        <taxon>Croceimicrobium</taxon>
    </lineage>
</organism>
<dbReference type="InterPro" id="IPR008927">
    <property type="entry name" value="6-PGluconate_DH-like_C_sf"/>
</dbReference>
<dbReference type="Proteomes" id="UP000516305">
    <property type="component" value="Chromosome"/>
</dbReference>
<dbReference type="RefSeq" id="WP_210758355.1">
    <property type="nucleotide sequence ID" value="NZ_CP060139.1"/>
</dbReference>
<dbReference type="Gene3D" id="1.10.1040.20">
    <property type="entry name" value="ProC-like, C-terminal domain"/>
    <property type="match status" value="1"/>
</dbReference>
<dbReference type="KEGG" id="chyd:H4K34_15800"/>
<proteinExistence type="predicted"/>
<dbReference type="InterPro" id="IPR036291">
    <property type="entry name" value="NAD(P)-bd_dom_sf"/>
</dbReference>
<evidence type="ECO:0000259" key="1">
    <source>
        <dbReference type="Pfam" id="PF10728"/>
    </source>
</evidence>
<evidence type="ECO:0000313" key="2">
    <source>
        <dbReference type="EMBL" id="QNR23820.1"/>
    </source>
</evidence>
<protein>
    <submittedName>
        <fullName evidence="2">DUF2520 domain-containing protein</fullName>
    </submittedName>
</protein>
<dbReference type="Gene3D" id="3.40.50.720">
    <property type="entry name" value="NAD(P)-binding Rossmann-like Domain"/>
    <property type="match status" value="1"/>
</dbReference>
<dbReference type="SUPFAM" id="SSF48179">
    <property type="entry name" value="6-phosphogluconate dehydrogenase C-terminal domain-like"/>
    <property type="match status" value="1"/>
</dbReference>
<accession>A0A7H0VDM2</accession>
<evidence type="ECO:0000313" key="3">
    <source>
        <dbReference type="Proteomes" id="UP000516305"/>
    </source>
</evidence>